<evidence type="ECO:0000256" key="4">
    <source>
        <dbReference type="SAM" id="Phobius"/>
    </source>
</evidence>
<dbReference type="PANTHER" id="PTHR44360">
    <property type="entry name" value="DNAJ HOMOLOG SUBFAMILY B MEMBER 9"/>
    <property type="match status" value="1"/>
</dbReference>
<organism evidence="6 7">
    <name type="scientific">Lactovum miscens</name>
    <dbReference type="NCBI Taxonomy" id="190387"/>
    <lineage>
        <taxon>Bacteria</taxon>
        <taxon>Bacillati</taxon>
        <taxon>Bacillota</taxon>
        <taxon>Bacilli</taxon>
        <taxon>Lactobacillales</taxon>
        <taxon>Streptococcaceae</taxon>
        <taxon>Lactovum</taxon>
    </lineage>
</organism>
<proteinExistence type="predicted"/>
<dbReference type="EMBL" id="JACHHV010000005">
    <property type="protein sequence ID" value="MBB5887606.1"/>
    <property type="molecule type" value="Genomic_DNA"/>
</dbReference>
<dbReference type="Pfam" id="PF00226">
    <property type="entry name" value="DnaJ"/>
    <property type="match status" value="1"/>
</dbReference>
<evidence type="ECO:0000256" key="1">
    <source>
        <dbReference type="ARBA" id="ARBA00022705"/>
    </source>
</evidence>
<dbReference type="GO" id="GO:0006260">
    <property type="term" value="P:DNA replication"/>
    <property type="evidence" value="ECO:0007669"/>
    <property type="project" value="UniProtKB-KW"/>
</dbReference>
<reference evidence="6 7" key="1">
    <citation type="submission" date="2020-08" db="EMBL/GenBank/DDBJ databases">
        <title>Genomic Encyclopedia of Type Strains, Phase IV (KMG-IV): sequencing the most valuable type-strain genomes for metagenomic binning, comparative biology and taxonomic classification.</title>
        <authorList>
            <person name="Goeker M."/>
        </authorList>
    </citation>
    <scope>NUCLEOTIDE SEQUENCE [LARGE SCALE GENOMIC DNA]</scope>
    <source>
        <strain evidence="6 7">DSM 14925</strain>
    </source>
</reference>
<keyword evidence="4" id="KW-1133">Transmembrane helix</keyword>
<dbReference type="SUPFAM" id="SSF46565">
    <property type="entry name" value="Chaperone J-domain"/>
    <property type="match status" value="1"/>
</dbReference>
<dbReference type="PRINTS" id="PR00625">
    <property type="entry name" value="JDOMAIN"/>
</dbReference>
<dbReference type="InterPro" id="IPR036869">
    <property type="entry name" value="J_dom_sf"/>
</dbReference>
<name>A0A841C124_9LACT</name>
<dbReference type="InterPro" id="IPR001623">
    <property type="entry name" value="DnaJ_domain"/>
</dbReference>
<evidence type="ECO:0000256" key="3">
    <source>
        <dbReference type="ARBA" id="ARBA00023186"/>
    </source>
</evidence>
<keyword evidence="4" id="KW-0472">Membrane</keyword>
<keyword evidence="4" id="KW-0812">Transmembrane</keyword>
<dbReference type="AlphaFoldDB" id="A0A841C124"/>
<feature type="transmembrane region" description="Helical" evidence="4">
    <location>
        <begin position="136"/>
        <end position="158"/>
    </location>
</feature>
<keyword evidence="7" id="KW-1185">Reference proteome</keyword>
<dbReference type="InterPro" id="IPR018253">
    <property type="entry name" value="DnaJ_domain_CS"/>
</dbReference>
<evidence type="ECO:0000256" key="2">
    <source>
        <dbReference type="ARBA" id="ARBA00023016"/>
    </source>
</evidence>
<dbReference type="Gene3D" id="1.10.287.110">
    <property type="entry name" value="DnaJ domain"/>
    <property type="match status" value="1"/>
</dbReference>
<dbReference type="InterPro" id="IPR051948">
    <property type="entry name" value="Hsp70_co-chaperone_J-domain"/>
</dbReference>
<feature type="domain" description="J" evidence="5">
    <location>
        <begin position="9"/>
        <end position="73"/>
    </location>
</feature>
<evidence type="ECO:0000259" key="5">
    <source>
        <dbReference type="PROSITE" id="PS50076"/>
    </source>
</evidence>
<sequence length="213" mass="24721">MKAMNFEPDYYKRLGISENAPEEVIKASYRALAKKYHPDVNSSADASETFKKLTDAFDCLSDSKRRHDYDSYLMKHKFENGEFAKSDGPLFYSQEVKVKKSPWRVFLSVLWFIIVTIVNTPIYLMRLVVKLIKYLLLWIVFFLVWSFIVMGLSSIVYYRNFSLLDLPKGSFVSNVANVIYVVVAAILGIYFIYLAIRETFIIENSPNIEGNKK</sequence>
<dbReference type="PANTHER" id="PTHR44360:SF1">
    <property type="entry name" value="DNAJ HOMOLOG SUBFAMILY B MEMBER 9"/>
    <property type="match status" value="1"/>
</dbReference>
<evidence type="ECO:0000313" key="6">
    <source>
        <dbReference type="EMBL" id="MBB5887606.1"/>
    </source>
</evidence>
<protein>
    <recommendedName>
        <fullName evidence="5">J domain-containing protein</fullName>
    </recommendedName>
</protein>
<feature type="transmembrane region" description="Helical" evidence="4">
    <location>
        <begin position="178"/>
        <end position="196"/>
    </location>
</feature>
<dbReference type="GO" id="GO:0036503">
    <property type="term" value="P:ERAD pathway"/>
    <property type="evidence" value="ECO:0007669"/>
    <property type="project" value="TreeGrafter"/>
</dbReference>
<gene>
    <name evidence="6" type="ORF">HNQ37_000478</name>
</gene>
<keyword evidence="1" id="KW-0235">DNA replication</keyword>
<dbReference type="PROSITE" id="PS50076">
    <property type="entry name" value="DNAJ_2"/>
    <property type="match status" value="1"/>
</dbReference>
<comment type="caution">
    <text evidence="6">The sequence shown here is derived from an EMBL/GenBank/DDBJ whole genome shotgun (WGS) entry which is preliminary data.</text>
</comment>
<dbReference type="CDD" id="cd06257">
    <property type="entry name" value="DnaJ"/>
    <property type="match status" value="1"/>
</dbReference>
<dbReference type="Proteomes" id="UP000562464">
    <property type="component" value="Unassembled WGS sequence"/>
</dbReference>
<evidence type="ECO:0000313" key="7">
    <source>
        <dbReference type="Proteomes" id="UP000562464"/>
    </source>
</evidence>
<dbReference type="GO" id="GO:0051787">
    <property type="term" value="F:misfolded protein binding"/>
    <property type="evidence" value="ECO:0007669"/>
    <property type="project" value="TreeGrafter"/>
</dbReference>
<dbReference type="GO" id="GO:0051087">
    <property type="term" value="F:protein-folding chaperone binding"/>
    <property type="evidence" value="ECO:0007669"/>
    <property type="project" value="TreeGrafter"/>
</dbReference>
<keyword evidence="2" id="KW-0346">Stress response</keyword>
<dbReference type="PROSITE" id="PS00636">
    <property type="entry name" value="DNAJ_1"/>
    <property type="match status" value="1"/>
</dbReference>
<accession>A0A841C124</accession>
<feature type="transmembrane region" description="Helical" evidence="4">
    <location>
        <begin position="105"/>
        <end position="124"/>
    </location>
</feature>
<dbReference type="SMART" id="SM00271">
    <property type="entry name" value="DnaJ"/>
    <property type="match status" value="1"/>
</dbReference>
<keyword evidence="3" id="KW-0143">Chaperone</keyword>